<name>A0ABR2R843_9ROSI</name>
<dbReference type="EMBL" id="JBBPBN010000025">
    <property type="protein sequence ID" value="KAK9009147.1"/>
    <property type="molecule type" value="Genomic_DNA"/>
</dbReference>
<proteinExistence type="predicted"/>
<accession>A0ABR2R843</accession>
<evidence type="ECO:0000313" key="1">
    <source>
        <dbReference type="EMBL" id="KAK9009147.1"/>
    </source>
</evidence>
<keyword evidence="2" id="KW-1185">Reference proteome</keyword>
<organism evidence="1 2">
    <name type="scientific">Hibiscus sabdariffa</name>
    <name type="common">roselle</name>
    <dbReference type="NCBI Taxonomy" id="183260"/>
    <lineage>
        <taxon>Eukaryota</taxon>
        <taxon>Viridiplantae</taxon>
        <taxon>Streptophyta</taxon>
        <taxon>Embryophyta</taxon>
        <taxon>Tracheophyta</taxon>
        <taxon>Spermatophyta</taxon>
        <taxon>Magnoliopsida</taxon>
        <taxon>eudicotyledons</taxon>
        <taxon>Gunneridae</taxon>
        <taxon>Pentapetalae</taxon>
        <taxon>rosids</taxon>
        <taxon>malvids</taxon>
        <taxon>Malvales</taxon>
        <taxon>Malvaceae</taxon>
        <taxon>Malvoideae</taxon>
        <taxon>Hibiscus</taxon>
    </lineage>
</organism>
<evidence type="ECO:0000313" key="2">
    <source>
        <dbReference type="Proteomes" id="UP001396334"/>
    </source>
</evidence>
<protein>
    <submittedName>
        <fullName evidence="1">Uncharacterized protein</fullName>
    </submittedName>
</protein>
<dbReference type="Proteomes" id="UP001396334">
    <property type="component" value="Unassembled WGS sequence"/>
</dbReference>
<reference evidence="1 2" key="1">
    <citation type="journal article" date="2024" name="G3 (Bethesda)">
        <title>Genome assembly of Hibiscus sabdariffa L. provides insights into metabolisms of medicinal natural products.</title>
        <authorList>
            <person name="Kim T."/>
        </authorList>
    </citation>
    <scope>NUCLEOTIDE SEQUENCE [LARGE SCALE GENOMIC DNA]</scope>
    <source>
        <strain evidence="1">TK-2024</strain>
        <tissue evidence="1">Old leaves</tissue>
    </source>
</reference>
<gene>
    <name evidence="1" type="ORF">V6N11_080616</name>
</gene>
<comment type="caution">
    <text evidence="1">The sequence shown here is derived from an EMBL/GenBank/DDBJ whole genome shotgun (WGS) entry which is preliminary data.</text>
</comment>
<sequence>MGPFELHQATVDENLKALMTSKSTVSYSLFSLFDLALLSSSMLQFGSDFYWSLLGLDLISTDLVCLVLGRAEALIVVVNGCWRWGCGVLFWEFRIKGAAMQLTCLLAVDVVADSRCRGLLADL</sequence>